<sequence>MEEFNSSYYSNETYCNYADYSIIHGCLNGKIGFIMYVVTWIVLCVGLPLIFMAIVAVYFLVRKGHIAPIYVLNLFISDLIQLSCMIVWVSDNKASMVYDVFDCIYIFGVMVSTGFMVCVSLERYLVIAHPLWYRYRRTVKAPALVCIVVWVLPLVYVLPLYFQVDFHIRETIYAILCLLPLPLFMFFLVGTLRALSSARSVPSDEKRRIVAILVVVLLIYTMLFLPSIIWSLTDGTKANCIFSCGTIILLQLSPLADLTMYVFIRKGVIDNLLSSLCCDRMDSDADTQHE</sequence>
<keyword evidence="6 9" id="KW-0675">Receptor</keyword>
<feature type="transmembrane region" description="Helical" evidence="10">
    <location>
        <begin position="33"/>
        <end position="61"/>
    </location>
</feature>
<dbReference type="GeneID" id="114447618"/>
<evidence type="ECO:0000256" key="2">
    <source>
        <dbReference type="ARBA" id="ARBA00022692"/>
    </source>
</evidence>
<dbReference type="OrthoDB" id="5961704at2759"/>
<keyword evidence="12" id="KW-1185">Reference proteome</keyword>
<evidence type="ECO:0000256" key="10">
    <source>
        <dbReference type="SAM" id="Phobius"/>
    </source>
</evidence>
<keyword evidence="2 9" id="KW-0812">Transmembrane</keyword>
<keyword evidence="5 10" id="KW-0472">Membrane</keyword>
<evidence type="ECO:0000256" key="7">
    <source>
        <dbReference type="ARBA" id="ARBA00023180"/>
    </source>
</evidence>
<evidence type="ECO:0000313" key="12">
    <source>
        <dbReference type="Proteomes" id="UP000515145"/>
    </source>
</evidence>
<evidence type="ECO:0000256" key="8">
    <source>
        <dbReference type="ARBA" id="ARBA00023224"/>
    </source>
</evidence>
<feature type="transmembrane region" description="Helical" evidence="10">
    <location>
        <begin position="171"/>
        <end position="189"/>
    </location>
</feature>
<accession>A0A6P7JSC2</accession>
<keyword evidence="4 9" id="KW-0297">G-protein coupled receptor</keyword>
<dbReference type="PROSITE" id="PS00237">
    <property type="entry name" value="G_PROTEIN_RECEP_F1_1"/>
    <property type="match status" value="1"/>
</dbReference>
<feature type="transmembrane region" description="Helical" evidence="10">
    <location>
        <begin position="68"/>
        <end position="89"/>
    </location>
</feature>
<dbReference type="GO" id="GO:0035025">
    <property type="term" value="P:positive regulation of Rho protein signal transduction"/>
    <property type="evidence" value="ECO:0007669"/>
    <property type="project" value="TreeGrafter"/>
</dbReference>
<dbReference type="Gene3D" id="1.20.1070.10">
    <property type="entry name" value="Rhodopsin 7-helix transmembrane proteins"/>
    <property type="match status" value="1"/>
</dbReference>
<reference evidence="13" key="1">
    <citation type="submission" date="2025-08" db="UniProtKB">
        <authorList>
            <consortium name="RefSeq"/>
        </authorList>
    </citation>
    <scope>IDENTIFICATION</scope>
</reference>
<keyword evidence="8 9" id="KW-0807">Transducer</keyword>
<organism evidence="12 13">
    <name type="scientific">Parambassis ranga</name>
    <name type="common">Indian glassy fish</name>
    <dbReference type="NCBI Taxonomy" id="210632"/>
    <lineage>
        <taxon>Eukaryota</taxon>
        <taxon>Metazoa</taxon>
        <taxon>Chordata</taxon>
        <taxon>Craniata</taxon>
        <taxon>Vertebrata</taxon>
        <taxon>Euteleostomi</taxon>
        <taxon>Actinopterygii</taxon>
        <taxon>Neopterygii</taxon>
        <taxon>Teleostei</taxon>
        <taxon>Neoteleostei</taxon>
        <taxon>Acanthomorphata</taxon>
        <taxon>Ovalentaria</taxon>
        <taxon>Ambassidae</taxon>
        <taxon>Parambassis</taxon>
    </lineage>
</organism>
<dbReference type="InterPro" id="IPR017452">
    <property type="entry name" value="GPCR_Rhodpsn_7TM"/>
</dbReference>
<evidence type="ECO:0000313" key="13">
    <source>
        <dbReference type="RefSeq" id="XP_028279808.1"/>
    </source>
</evidence>
<dbReference type="SUPFAM" id="SSF81321">
    <property type="entry name" value="Family A G protein-coupled receptor-like"/>
    <property type="match status" value="1"/>
</dbReference>
<evidence type="ECO:0000256" key="6">
    <source>
        <dbReference type="ARBA" id="ARBA00023170"/>
    </source>
</evidence>
<evidence type="ECO:0000256" key="4">
    <source>
        <dbReference type="ARBA" id="ARBA00023040"/>
    </source>
</evidence>
<name>A0A6P7JSC2_9TELE</name>
<dbReference type="RefSeq" id="XP_028279808.1">
    <property type="nucleotide sequence ID" value="XM_028424007.1"/>
</dbReference>
<comment type="subcellular location">
    <subcellularLocation>
        <location evidence="1">Membrane</location>
        <topology evidence="1">Multi-pass membrane protein</topology>
    </subcellularLocation>
</comment>
<dbReference type="Proteomes" id="UP000515145">
    <property type="component" value="Chromosome 15"/>
</dbReference>
<dbReference type="GO" id="GO:0004930">
    <property type="term" value="F:G protein-coupled receptor activity"/>
    <property type="evidence" value="ECO:0007669"/>
    <property type="project" value="UniProtKB-KW"/>
</dbReference>
<dbReference type="PANTHER" id="PTHR24232">
    <property type="entry name" value="G-PROTEIN COUPLED RECEPTOR"/>
    <property type="match status" value="1"/>
</dbReference>
<evidence type="ECO:0000259" key="11">
    <source>
        <dbReference type="PROSITE" id="PS50262"/>
    </source>
</evidence>
<keyword evidence="3 10" id="KW-1133">Transmembrane helix</keyword>
<comment type="similarity">
    <text evidence="9">Belongs to the G-protein coupled receptor 1 family.</text>
</comment>
<feature type="transmembrane region" description="Helical" evidence="10">
    <location>
        <begin position="209"/>
        <end position="229"/>
    </location>
</feature>
<feature type="transmembrane region" description="Helical" evidence="10">
    <location>
        <begin position="138"/>
        <end position="159"/>
    </location>
</feature>
<evidence type="ECO:0000256" key="1">
    <source>
        <dbReference type="ARBA" id="ARBA00004141"/>
    </source>
</evidence>
<gene>
    <name evidence="13" type="primary">LOC114447618</name>
</gene>
<dbReference type="InterPro" id="IPR000276">
    <property type="entry name" value="GPCR_Rhodpsn"/>
</dbReference>
<dbReference type="PANTHER" id="PTHR24232:SF85">
    <property type="entry name" value="G-PROTEIN COUPLED RECEPTOR 4"/>
    <property type="match status" value="1"/>
</dbReference>
<feature type="transmembrane region" description="Helical" evidence="10">
    <location>
        <begin position="104"/>
        <end position="126"/>
    </location>
</feature>
<dbReference type="PROSITE" id="PS50262">
    <property type="entry name" value="G_PROTEIN_RECEP_F1_2"/>
    <property type="match status" value="1"/>
</dbReference>
<keyword evidence="7" id="KW-0325">Glycoprotein</keyword>
<feature type="transmembrane region" description="Helical" evidence="10">
    <location>
        <begin position="241"/>
        <end position="264"/>
    </location>
</feature>
<dbReference type="AlphaFoldDB" id="A0A6P7JSC2"/>
<evidence type="ECO:0000256" key="5">
    <source>
        <dbReference type="ARBA" id="ARBA00023136"/>
    </source>
</evidence>
<feature type="domain" description="G-protein coupled receptors family 1 profile" evidence="11">
    <location>
        <begin position="46"/>
        <end position="261"/>
    </location>
</feature>
<dbReference type="Pfam" id="PF00001">
    <property type="entry name" value="7tm_1"/>
    <property type="match status" value="1"/>
</dbReference>
<dbReference type="PRINTS" id="PR00237">
    <property type="entry name" value="GPCRRHODOPSN"/>
</dbReference>
<proteinExistence type="inferred from homology"/>
<protein>
    <submittedName>
        <fullName evidence="13">G-protein coupled receptor 4-like</fullName>
    </submittedName>
</protein>
<evidence type="ECO:0000256" key="9">
    <source>
        <dbReference type="RuleBase" id="RU000688"/>
    </source>
</evidence>
<dbReference type="GO" id="GO:0007200">
    <property type="term" value="P:phospholipase C-activating G protein-coupled receptor signaling pathway"/>
    <property type="evidence" value="ECO:0007669"/>
    <property type="project" value="TreeGrafter"/>
</dbReference>
<dbReference type="GO" id="GO:0005886">
    <property type="term" value="C:plasma membrane"/>
    <property type="evidence" value="ECO:0007669"/>
    <property type="project" value="TreeGrafter"/>
</dbReference>
<dbReference type="InParanoid" id="A0A6P7JSC2"/>
<evidence type="ECO:0000256" key="3">
    <source>
        <dbReference type="ARBA" id="ARBA00022989"/>
    </source>
</evidence>